<accession>A0A4P7XLJ5</accession>
<evidence type="ECO:0000313" key="2">
    <source>
        <dbReference type="EMBL" id="QCF28041.1"/>
    </source>
</evidence>
<reference evidence="2 3" key="1">
    <citation type="submission" date="2018-07" db="EMBL/GenBank/DDBJ databases">
        <title>Marsedoiliclastica nanhaica gen. nov. sp. nov., a novel marine hydrocarbonoclastic bacterium isolated from an in-situ enriched hydrocarbon-degrading consortium in deep-sea sediment.</title>
        <authorList>
            <person name="Dong C."/>
            <person name="Ma T."/>
            <person name="Liu R."/>
            <person name="Shao Z."/>
        </authorList>
    </citation>
    <scope>NUCLEOTIDE SEQUENCE [LARGE SCALE GENOMIC DNA]</scope>
    <source>
        <strain evidence="3">soil36-7</strain>
        <plasmid evidence="2 3">psoil36-7</plasmid>
    </source>
</reference>
<dbReference type="SMART" id="SM00901">
    <property type="entry name" value="FRG"/>
    <property type="match status" value="1"/>
</dbReference>
<gene>
    <name evidence="2" type="ORF">soil367_18380</name>
</gene>
<protein>
    <submittedName>
        <fullName evidence="2">FRG domain-containing protein</fullName>
    </submittedName>
</protein>
<feature type="domain" description="FRG" evidence="1">
    <location>
        <begin position="31"/>
        <end position="198"/>
    </location>
</feature>
<dbReference type="Pfam" id="PF08867">
    <property type="entry name" value="FRG"/>
    <property type="match status" value="1"/>
</dbReference>
<dbReference type="OrthoDB" id="9816036at2"/>
<evidence type="ECO:0000259" key="1">
    <source>
        <dbReference type="SMART" id="SM00901"/>
    </source>
</evidence>
<geneLocation type="plasmid" evidence="2 3">
    <name>psoil36-7</name>
</geneLocation>
<proteinExistence type="predicted"/>
<dbReference type="InterPro" id="IPR014966">
    <property type="entry name" value="FRG-dom"/>
</dbReference>
<evidence type="ECO:0000313" key="3">
    <source>
        <dbReference type="Proteomes" id="UP000298049"/>
    </source>
</evidence>
<organism evidence="2 3">
    <name type="scientific">Hydrocarboniclastica marina</name>
    <dbReference type="NCBI Taxonomy" id="2259620"/>
    <lineage>
        <taxon>Bacteria</taxon>
        <taxon>Pseudomonadati</taxon>
        <taxon>Pseudomonadota</taxon>
        <taxon>Gammaproteobacteria</taxon>
        <taxon>Alteromonadales</taxon>
        <taxon>Alteromonadaceae</taxon>
        <taxon>Hydrocarboniclastica</taxon>
    </lineage>
</organism>
<dbReference type="AlphaFoldDB" id="A0A4P7XLJ5"/>
<name>A0A4P7XLJ5_9ALTE</name>
<keyword evidence="3" id="KW-1185">Reference proteome</keyword>
<keyword evidence="2" id="KW-0614">Plasmid</keyword>
<dbReference type="Proteomes" id="UP000298049">
    <property type="component" value="Plasmid psoil36-7"/>
</dbReference>
<sequence>MPAEQLMSNGINKLEFKNADFFLAEILGGHFNDAHLFRGQSKASDSLTPGVARKPLIAEPHRNVLSGQSKEGQQLRCREFRLLRDFIRGCDIAGTPIPGDGPELRQSFQLADPKWPVPFAMTFAGGFSAAPPLEGPLIPDNEWPKPSNYPLIVMAQHHGLPTRLLDWTRSPYAALYFAAIGGMATLADEKEKKTSSISVWVIDAKAINSLGKEKSTFCVLETPSSLSVNITPQQGCFTTSLKRMGDKTDYDLDKACGLQNHITQYTLPVLLSPYIYRVCARAGYTAAKLFPGPDGAAKHANELQLIRLLSAMGH</sequence>
<dbReference type="KEGG" id="hmi:soil367_18380"/>
<dbReference type="EMBL" id="CP031094">
    <property type="protein sequence ID" value="QCF28041.1"/>
    <property type="molecule type" value="Genomic_DNA"/>
</dbReference>